<evidence type="ECO:0000313" key="1">
    <source>
        <dbReference type="EMBL" id="ASM72287.1"/>
    </source>
</evidence>
<gene>
    <name evidence="1" type="ORF">SULPSESMR1_01471</name>
</gene>
<dbReference type="AlphaFoldDB" id="A0A221K0C5"/>
<sequence>MFKPLSDPTLASWSGQPALSARHNAAMARFARRILTRRLICHNVIAAVQICNQGGTWANLPQPPQDSATPRIYAC</sequence>
<evidence type="ECO:0008006" key="3">
    <source>
        <dbReference type="Google" id="ProtNLM"/>
    </source>
</evidence>
<evidence type="ECO:0000313" key="2">
    <source>
        <dbReference type="Proteomes" id="UP000199754"/>
    </source>
</evidence>
<dbReference type="EMBL" id="CP022415">
    <property type="protein sequence ID" value="ASM72287.1"/>
    <property type="molecule type" value="Genomic_DNA"/>
</dbReference>
<reference evidence="1 2" key="1">
    <citation type="submission" date="2017-07" db="EMBL/GenBank/DDBJ databases">
        <title>Genome Sequence of Sulfitobacter pseudonitzschiae Strain SMR1 Isolated from a culture of the Diatom Skeletonema marinoi.</title>
        <authorList>
            <person name="Topel M."/>
            <person name="Pinder M.I.M."/>
            <person name="Johansson O.N."/>
            <person name="Kourtchenko O."/>
            <person name="Godhe A."/>
            <person name="Clarke A.K."/>
        </authorList>
    </citation>
    <scope>NUCLEOTIDE SEQUENCE [LARGE SCALE GENOMIC DNA]</scope>
    <source>
        <strain evidence="1 2">SMR1</strain>
    </source>
</reference>
<accession>A0A221K0C5</accession>
<dbReference type="OrthoDB" id="9898276at2"/>
<proteinExistence type="predicted"/>
<dbReference type="KEGG" id="spse:SULPSESMR1_01471"/>
<organism evidence="1 2">
    <name type="scientific">Pseudosulfitobacter pseudonitzschiae</name>
    <dbReference type="NCBI Taxonomy" id="1402135"/>
    <lineage>
        <taxon>Bacteria</taxon>
        <taxon>Pseudomonadati</taxon>
        <taxon>Pseudomonadota</taxon>
        <taxon>Alphaproteobacteria</taxon>
        <taxon>Rhodobacterales</taxon>
        <taxon>Roseobacteraceae</taxon>
        <taxon>Pseudosulfitobacter</taxon>
    </lineage>
</organism>
<name>A0A221K0C5_9RHOB</name>
<keyword evidence="2" id="KW-1185">Reference proteome</keyword>
<dbReference type="RefSeq" id="WP_157728980.1">
    <property type="nucleotide sequence ID" value="NZ_CP022415.1"/>
</dbReference>
<dbReference type="Proteomes" id="UP000199754">
    <property type="component" value="Chromosome"/>
</dbReference>
<protein>
    <recommendedName>
        <fullName evidence="3">Transposase</fullName>
    </recommendedName>
</protein>